<evidence type="ECO:0000256" key="6">
    <source>
        <dbReference type="ARBA" id="ARBA00022692"/>
    </source>
</evidence>
<comment type="subcellular location">
    <subcellularLocation>
        <location evidence="1 14">Cell outer membrane</location>
        <topology evidence="1 14">Multi-pass membrane protein</topology>
    </subcellularLocation>
</comment>
<name>A0ABT9S4H6_9BURK</name>
<organism evidence="18 19">
    <name type="scientific">Variovorax ginsengisoli</name>
    <dbReference type="NCBI Taxonomy" id="363844"/>
    <lineage>
        <taxon>Bacteria</taxon>
        <taxon>Pseudomonadati</taxon>
        <taxon>Pseudomonadota</taxon>
        <taxon>Betaproteobacteria</taxon>
        <taxon>Burkholderiales</taxon>
        <taxon>Comamonadaceae</taxon>
        <taxon>Variovorax</taxon>
    </lineage>
</organism>
<dbReference type="Gene3D" id="2.170.130.10">
    <property type="entry name" value="TonB-dependent receptor, plug domain"/>
    <property type="match status" value="1"/>
</dbReference>
<keyword evidence="3 14" id="KW-0813">Transport</keyword>
<evidence type="ECO:0000313" key="19">
    <source>
        <dbReference type="Proteomes" id="UP001226867"/>
    </source>
</evidence>
<keyword evidence="19" id="KW-1185">Reference proteome</keyword>
<evidence type="ECO:0000256" key="5">
    <source>
        <dbReference type="ARBA" id="ARBA00022496"/>
    </source>
</evidence>
<dbReference type="Pfam" id="PF00593">
    <property type="entry name" value="TonB_dep_Rec_b-barrel"/>
    <property type="match status" value="1"/>
</dbReference>
<dbReference type="Gene3D" id="3.55.50.30">
    <property type="match status" value="1"/>
</dbReference>
<keyword evidence="9" id="KW-0406">Ion transport</keyword>
<comment type="similarity">
    <text evidence="2 14 15">Belongs to the TonB-dependent receptor family.</text>
</comment>
<evidence type="ECO:0000256" key="2">
    <source>
        <dbReference type="ARBA" id="ARBA00009810"/>
    </source>
</evidence>
<dbReference type="RefSeq" id="WP_307689064.1">
    <property type="nucleotide sequence ID" value="NZ_JAUSRO010000004.1"/>
</dbReference>
<feature type="domain" description="Secretin/TonB short N-terminal" evidence="17">
    <location>
        <begin position="61"/>
        <end position="111"/>
    </location>
</feature>
<evidence type="ECO:0000256" key="14">
    <source>
        <dbReference type="PROSITE-ProRule" id="PRU01360"/>
    </source>
</evidence>
<feature type="chain" id="PRO_5046156454" evidence="16">
    <location>
        <begin position="31"/>
        <end position="796"/>
    </location>
</feature>
<feature type="signal peptide" evidence="16">
    <location>
        <begin position="1"/>
        <end position="30"/>
    </location>
</feature>
<dbReference type="CDD" id="cd01347">
    <property type="entry name" value="ligand_gated_channel"/>
    <property type="match status" value="1"/>
</dbReference>
<evidence type="ECO:0000256" key="9">
    <source>
        <dbReference type="ARBA" id="ARBA00023065"/>
    </source>
</evidence>
<dbReference type="Proteomes" id="UP001226867">
    <property type="component" value="Unassembled WGS sequence"/>
</dbReference>
<dbReference type="InterPro" id="IPR000531">
    <property type="entry name" value="Beta-barrel_TonB"/>
</dbReference>
<keyword evidence="5" id="KW-0410">Iron transport</keyword>
<dbReference type="PANTHER" id="PTHR32552:SF68">
    <property type="entry name" value="FERRICHROME OUTER MEMBRANE TRANSPORTER_PHAGE RECEPTOR"/>
    <property type="match status" value="1"/>
</dbReference>
<dbReference type="InterPro" id="IPR010105">
    <property type="entry name" value="TonB_sidphr_rcpt"/>
</dbReference>
<keyword evidence="4 14" id="KW-1134">Transmembrane beta strand</keyword>
<evidence type="ECO:0000256" key="4">
    <source>
        <dbReference type="ARBA" id="ARBA00022452"/>
    </source>
</evidence>
<sequence>MHRFPRPSTCLLRHGAAATAVALFALPLAAQVDTAATAAHFDIPAQPLPSALALFARQAGAQIVFAAGLADGLRGNAVTGRRHVDEALADLVRGSGLRARRSGATLTLEPVPAGAGVTTLTEVTVSADGMEASATSPVNGYIARRSGTALKTDTPLRETPQSVTVVGAQEMSARKTDSLADALGYANSIVSQPAGFSRVADDYSIRGFDAGGRTGSVLRDGMKLQATQFDGGQEPYGLERVELLRGPSSVLYGQMSPGGLVNTVSKRPTAEPLHEIVLEAGSHDRRQIATDHAGALSADGSLSYRLTALVRESGTQLAEVNDDKRYIAPALTWRPDASTSFTVLASEQRIDTKFVAPMAYDSTIYSRTAGLKIPYTLFTGEPGFDRYEGKMTTVGYLLEKSFAGGPKLRHGLRRYVADVRYSYLTPGAVTRGNLARRYDARDDESTAMTSDTSLEWQLGSGRWQHTVLAGFDIYRKDYDGQRFSGTAPMLNLANPVYGRLPVVSGANSGSRQVSTQSGVYLQDQVRLDERWVMVLGGRYDWSDSRTDAYATGVRTAQDDRKFSGRVGLVRLFDNGLAPYASFSQSFFPASGTDRFGAPFQPVLGEQYEVGVRYQPTDGRTSLSAAIYQLEQKNVLTEDLVDSRFDVQTGKVRSRGLEVEARFSPLRALSVMASYNYTDARTVADNDPTLVGQRTVGVPRHTASVWADYQLAALGLNRARIAAGLRHVGPLVTATSASARQTQGYTVMDLLLSYQIDAHWQASLKVQNLTNKRYVHCLSTCRYGDERNAVVTVAYRW</sequence>
<keyword evidence="8" id="KW-0408">Iron</keyword>
<gene>
    <name evidence="18" type="ORF">J2W36_001489</name>
</gene>
<proteinExistence type="inferred from homology"/>
<reference evidence="18 19" key="1">
    <citation type="submission" date="2023-07" db="EMBL/GenBank/DDBJ databases">
        <title>Sorghum-associated microbial communities from plants grown in Nebraska, USA.</title>
        <authorList>
            <person name="Schachtman D."/>
        </authorList>
    </citation>
    <scope>NUCLEOTIDE SEQUENCE [LARGE SCALE GENOMIC DNA]</scope>
    <source>
        <strain evidence="18 19">DS1607</strain>
    </source>
</reference>
<keyword evidence="7 16" id="KW-0732">Signal</keyword>
<dbReference type="InterPro" id="IPR037066">
    <property type="entry name" value="Plug_dom_sf"/>
</dbReference>
<evidence type="ECO:0000313" key="18">
    <source>
        <dbReference type="EMBL" id="MDP9899244.1"/>
    </source>
</evidence>
<keyword evidence="11 14" id="KW-0472">Membrane</keyword>
<evidence type="ECO:0000256" key="13">
    <source>
        <dbReference type="ARBA" id="ARBA00023237"/>
    </source>
</evidence>
<evidence type="ECO:0000256" key="7">
    <source>
        <dbReference type="ARBA" id="ARBA00022729"/>
    </source>
</evidence>
<evidence type="ECO:0000256" key="8">
    <source>
        <dbReference type="ARBA" id="ARBA00023004"/>
    </source>
</evidence>
<dbReference type="Gene3D" id="2.40.170.20">
    <property type="entry name" value="TonB-dependent receptor, beta-barrel domain"/>
    <property type="match status" value="1"/>
</dbReference>
<evidence type="ECO:0000256" key="1">
    <source>
        <dbReference type="ARBA" id="ARBA00004571"/>
    </source>
</evidence>
<evidence type="ECO:0000256" key="12">
    <source>
        <dbReference type="ARBA" id="ARBA00023170"/>
    </source>
</evidence>
<comment type="caution">
    <text evidence="18">The sequence shown here is derived from an EMBL/GenBank/DDBJ whole genome shotgun (WGS) entry which is preliminary data.</text>
</comment>
<evidence type="ECO:0000259" key="17">
    <source>
        <dbReference type="SMART" id="SM00965"/>
    </source>
</evidence>
<dbReference type="InterPro" id="IPR011662">
    <property type="entry name" value="Secretin/TonB_short_N"/>
</dbReference>
<dbReference type="InterPro" id="IPR039426">
    <property type="entry name" value="TonB-dep_rcpt-like"/>
</dbReference>
<dbReference type="InterPro" id="IPR012910">
    <property type="entry name" value="Plug_dom"/>
</dbReference>
<keyword evidence="6 14" id="KW-0812">Transmembrane</keyword>
<dbReference type="NCBIfam" id="TIGR01783">
    <property type="entry name" value="TonB-siderophor"/>
    <property type="match status" value="1"/>
</dbReference>
<keyword evidence="12 18" id="KW-0675">Receptor</keyword>
<dbReference type="PROSITE" id="PS52016">
    <property type="entry name" value="TONB_DEPENDENT_REC_3"/>
    <property type="match status" value="1"/>
</dbReference>
<protein>
    <submittedName>
        <fullName evidence="18">Iron complex outermembrane receptor protein</fullName>
    </submittedName>
</protein>
<accession>A0ABT9S4H6</accession>
<evidence type="ECO:0000256" key="16">
    <source>
        <dbReference type="SAM" id="SignalP"/>
    </source>
</evidence>
<dbReference type="SUPFAM" id="SSF56935">
    <property type="entry name" value="Porins"/>
    <property type="match status" value="1"/>
</dbReference>
<evidence type="ECO:0000256" key="3">
    <source>
        <dbReference type="ARBA" id="ARBA00022448"/>
    </source>
</evidence>
<evidence type="ECO:0000256" key="15">
    <source>
        <dbReference type="RuleBase" id="RU003357"/>
    </source>
</evidence>
<dbReference type="PANTHER" id="PTHR32552">
    <property type="entry name" value="FERRICHROME IRON RECEPTOR-RELATED"/>
    <property type="match status" value="1"/>
</dbReference>
<dbReference type="Pfam" id="PF07715">
    <property type="entry name" value="Plug"/>
    <property type="match status" value="1"/>
</dbReference>
<dbReference type="SMART" id="SM00965">
    <property type="entry name" value="STN"/>
    <property type="match status" value="1"/>
</dbReference>
<keyword evidence="10 15" id="KW-0798">TonB box</keyword>
<evidence type="ECO:0000256" key="10">
    <source>
        <dbReference type="ARBA" id="ARBA00023077"/>
    </source>
</evidence>
<dbReference type="EMBL" id="JAUSRO010000004">
    <property type="protein sequence ID" value="MDP9899244.1"/>
    <property type="molecule type" value="Genomic_DNA"/>
</dbReference>
<dbReference type="InterPro" id="IPR036942">
    <property type="entry name" value="Beta-barrel_TonB_sf"/>
</dbReference>
<keyword evidence="13 14" id="KW-0998">Cell outer membrane</keyword>
<evidence type="ECO:0000256" key="11">
    <source>
        <dbReference type="ARBA" id="ARBA00023136"/>
    </source>
</evidence>